<dbReference type="Gene3D" id="3.40.50.1820">
    <property type="entry name" value="alpha/beta hydrolase"/>
    <property type="match status" value="1"/>
</dbReference>
<dbReference type="Proteomes" id="UP000624703">
    <property type="component" value="Unassembled WGS sequence"/>
</dbReference>
<dbReference type="AlphaFoldDB" id="A0A8J7SJN8"/>
<reference evidence="2" key="1">
    <citation type="submission" date="2021-01" db="EMBL/GenBank/DDBJ databases">
        <title>Modified the classification status of verrucomicrobia.</title>
        <authorList>
            <person name="Feng X."/>
        </authorList>
    </citation>
    <scope>NUCLEOTIDE SEQUENCE</scope>
    <source>
        <strain evidence="2">_KCTC 22039</strain>
    </source>
</reference>
<keyword evidence="1" id="KW-0472">Membrane</keyword>
<dbReference type="SUPFAM" id="SSF53474">
    <property type="entry name" value="alpha/beta-Hydrolases"/>
    <property type="match status" value="1"/>
</dbReference>
<sequence>MPRQTPITVRREVQVRIHQEMTLSAVAILLYQWFVHPLTVMIANRKFFTRGPQSLLLLAISLFVISCGGLEVSTLTKPIQESQLATFLSHDHHLSDRSRQTLDNNQLLKDYKKSPDHAIHALIELDRKTPSVDNKLCIAEISSRRAELLESEGEHQKALGYYLCAAKYAIITHRKPILPESIENLRNIYNLSCSQATSIIYDLKVADRDNLRIEGPEGIYTISWDRSGKYTIDPTQFDSIKAADYIEIKGMLTERVRRDAVGAAMAGHMKRPAKPSKKDAFMPHTGFVIPATACIQLDEMHHGSQSFQLTLFNSYRKHTINLDGDDLKLSYDFTTALALIKTYSPEEDFGFSGMLNPNKYEQFTGLYLLRDYDPDKIPVVLVHGLMSSPLTWLDAINVIQSDPVLREKYQPVMFFYPTGYPIGYSAAKLRILLDDFQEVYNPNGSNPHMKNMVMIGHSMGGLLTNMQIRESGDDIYNALFERPIEQIDMSQQQKDTIMAIIEFSPNPNIKRVVFAAAPHRGSDIASGKIGDIARWLINIPFDIIEQSVTAFSQMATLDANTSKLTRLAPPSLPLVDGLTPTGVKISSERLDGIASLEPNNPFNLAVLKMPIGKNTTYHSIIGSKNLNDPLAESSDGVVPYWSSHLDGAASEKIVHSGHSLTGKGATIAEIRRILFLHLGQTSYPELPLLEKQIAREAE</sequence>
<keyword evidence="3" id="KW-1185">Reference proteome</keyword>
<keyword evidence="1" id="KW-1133">Transmembrane helix</keyword>
<gene>
    <name evidence="2" type="ORF">JIN82_08710</name>
</gene>
<evidence type="ECO:0000313" key="2">
    <source>
        <dbReference type="EMBL" id="MBK1791231.1"/>
    </source>
</evidence>
<accession>A0A8J7SJN8</accession>
<evidence type="ECO:0000313" key="3">
    <source>
        <dbReference type="Proteomes" id="UP000624703"/>
    </source>
</evidence>
<organism evidence="2 3">
    <name type="scientific">Persicirhabdus sediminis</name>
    <dbReference type="NCBI Taxonomy" id="454144"/>
    <lineage>
        <taxon>Bacteria</taxon>
        <taxon>Pseudomonadati</taxon>
        <taxon>Verrucomicrobiota</taxon>
        <taxon>Verrucomicrobiia</taxon>
        <taxon>Verrucomicrobiales</taxon>
        <taxon>Verrucomicrobiaceae</taxon>
        <taxon>Persicirhabdus</taxon>
    </lineage>
</organism>
<dbReference type="EMBL" id="JAENIM010000039">
    <property type="protein sequence ID" value="MBK1791231.1"/>
    <property type="molecule type" value="Genomic_DNA"/>
</dbReference>
<keyword evidence="1" id="KW-0812">Transmembrane</keyword>
<keyword evidence="2" id="KW-0378">Hydrolase</keyword>
<dbReference type="GO" id="GO:0016787">
    <property type="term" value="F:hydrolase activity"/>
    <property type="evidence" value="ECO:0007669"/>
    <property type="project" value="UniProtKB-KW"/>
</dbReference>
<proteinExistence type="predicted"/>
<protein>
    <submittedName>
        <fullName evidence="2">Alpha/beta hydrolase</fullName>
    </submittedName>
</protein>
<evidence type="ECO:0000256" key="1">
    <source>
        <dbReference type="SAM" id="Phobius"/>
    </source>
</evidence>
<dbReference type="InterPro" id="IPR029058">
    <property type="entry name" value="AB_hydrolase_fold"/>
</dbReference>
<feature type="transmembrane region" description="Helical" evidence="1">
    <location>
        <begin position="21"/>
        <end position="43"/>
    </location>
</feature>
<name>A0A8J7SJN8_9BACT</name>
<comment type="caution">
    <text evidence="2">The sequence shown here is derived from an EMBL/GenBank/DDBJ whole genome shotgun (WGS) entry which is preliminary data.</text>
</comment>